<feature type="compositionally biased region" description="Polar residues" evidence="2">
    <location>
        <begin position="61"/>
        <end position="74"/>
    </location>
</feature>
<comment type="caution">
    <text evidence="3">The sequence shown here is derived from an EMBL/GenBank/DDBJ whole genome shotgun (WGS) entry which is preliminary data.</text>
</comment>
<accession>A0AAV9W964</accession>
<proteinExistence type="predicted"/>
<evidence type="ECO:0000313" key="4">
    <source>
        <dbReference type="Proteomes" id="UP001370758"/>
    </source>
</evidence>
<feature type="coiled-coil region" evidence="1">
    <location>
        <begin position="472"/>
        <end position="499"/>
    </location>
</feature>
<dbReference type="AlphaFoldDB" id="A0AAV9W964"/>
<dbReference type="EMBL" id="JAVHJL010000004">
    <property type="protein sequence ID" value="KAK6504713.1"/>
    <property type="molecule type" value="Genomic_DNA"/>
</dbReference>
<keyword evidence="4" id="KW-1185">Reference proteome</keyword>
<keyword evidence="1" id="KW-0175">Coiled coil</keyword>
<protein>
    <submittedName>
        <fullName evidence="3">Uncharacterized protein</fullName>
    </submittedName>
</protein>
<gene>
    <name evidence="3" type="ORF">TWF481_006652</name>
</gene>
<name>A0AAV9W964_9PEZI</name>
<reference evidence="3 4" key="1">
    <citation type="submission" date="2023-08" db="EMBL/GenBank/DDBJ databases">
        <authorList>
            <person name="Palmer J.M."/>
        </authorList>
    </citation>
    <scope>NUCLEOTIDE SEQUENCE [LARGE SCALE GENOMIC DNA]</scope>
    <source>
        <strain evidence="3 4">TWF481</strain>
    </source>
</reference>
<feature type="region of interest" description="Disordered" evidence="2">
    <location>
        <begin position="224"/>
        <end position="244"/>
    </location>
</feature>
<evidence type="ECO:0000313" key="3">
    <source>
        <dbReference type="EMBL" id="KAK6504713.1"/>
    </source>
</evidence>
<feature type="region of interest" description="Disordered" evidence="2">
    <location>
        <begin position="363"/>
        <end position="399"/>
    </location>
</feature>
<evidence type="ECO:0000256" key="2">
    <source>
        <dbReference type="SAM" id="MobiDB-lite"/>
    </source>
</evidence>
<feature type="region of interest" description="Disordered" evidence="2">
    <location>
        <begin position="285"/>
        <end position="331"/>
    </location>
</feature>
<sequence>MAPSRIPKPAVSASLENAAKIRKEKAIVKNTLKARLLQRHQGITANDAPDSSFWDIEAVEKSSSMTQRKASQLKPSKDVVEASVWDLPATQEGVAATKGRPSSKIPVKKDSQRPKTKPTNKATKKQVKNPEPDDEYIPDESPEVMLKTKKPKQRKTSACESKVPVPKPMTDSSPSISRSLPVATYSPEPEPELAGEARDVTLVQEPGNDSLFCPKIENVVPSTARPIMTSQPEPTTNSVGAPPRIRMSQSIVIKAVAVPYDTPEAAGPQLGPGDDVVDEDVYGSVEEEIKPRTPSPIPSSDPVIRADASVSTESAPQPTKIPSPKTPSHRFRRYLANKKIPDLRAKGRELAERLRSLGQQVRVTKRKAISPSGEPIVAEDEPPKKLKVSNNQKSAAGRKGAFPAPLIKKRPKLTLRRPPMKLNKQKREVVSAGCNKDTKVGGLQGPVKNSDSGSDSTLAITNISGILTEQLKEDHKRREEELELRLEKIKGDIKDQALEAIEQFRGVYQTIERTNYAQVKELMQGLSDAFGATDLQMSHIRWQYKEDKNAKALVNRYKEISHRIDVGVQEKKDASEKMKRIEARVEESYNKCMELLDVIDAENYAIDFQYGVAIHGEAYMKRHYEVPKGYKSPVNPAGIIPRLNHIQETLTDMITKEPTFTAHSEWFYKDLLKKAIEKVRNEEAHHVIAIGSD</sequence>
<organism evidence="3 4">
    <name type="scientific">Arthrobotrys musiformis</name>
    <dbReference type="NCBI Taxonomy" id="47236"/>
    <lineage>
        <taxon>Eukaryota</taxon>
        <taxon>Fungi</taxon>
        <taxon>Dikarya</taxon>
        <taxon>Ascomycota</taxon>
        <taxon>Pezizomycotina</taxon>
        <taxon>Orbiliomycetes</taxon>
        <taxon>Orbiliales</taxon>
        <taxon>Orbiliaceae</taxon>
        <taxon>Arthrobotrys</taxon>
    </lineage>
</organism>
<evidence type="ECO:0000256" key="1">
    <source>
        <dbReference type="SAM" id="Coils"/>
    </source>
</evidence>
<feature type="compositionally biased region" description="Acidic residues" evidence="2">
    <location>
        <begin position="132"/>
        <end position="142"/>
    </location>
</feature>
<feature type="region of interest" description="Disordered" evidence="2">
    <location>
        <begin position="436"/>
        <end position="455"/>
    </location>
</feature>
<feature type="compositionally biased region" description="Basic residues" evidence="2">
    <location>
        <begin position="114"/>
        <end position="127"/>
    </location>
</feature>
<feature type="region of interest" description="Disordered" evidence="2">
    <location>
        <begin position="88"/>
        <end position="192"/>
    </location>
</feature>
<feature type="compositionally biased region" description="Polar residues" evidence="2">
    <location>
        <begin position="228"/>
        <end position="239"/>
    </location>
</feature>
<feature type="region of interest" description="Disordered" evidence="2">
    <location>
        <begin position="61"/>
        <end position="80"/>
    </location>
</feature>
<dbReference type="Proteomes" id="UP001370758">
    <property type="component" value="Unassembled WGS sequence"/>
</dbReference>